<evidence type="ECO:0000313" key="13">
    <source>
        <dbReference type="EMBL" id="QDV05640.1"/>
    </source>
</evidence>
<protein>
    <recommendedName>
        <fullName evidence="3">histidine kinase</fullName>
        <ecNumber evidence="3">2.7.13.3</ecNumber>
    </recommendedName>
</protein>
<dbReference type="PROSITE" id="PS50109">
    <property type="entry name" value="HIS_KIN"/>
    <property type="match status" value="1"/>
</dbReference>
<feature type="domain" description="Histidine kinase" evidence="12">
    <location>
        <begin position="264"/>
        <end position="479"/>
    </location>
</feature>
<dbReference type="CDD" id="cd00075">
    <property type="entry name" value="HATPase"/>
    <property type="match status" value="1"/>
</dbReference>
<keyword evidence="5 13" id="KW-0808">Transferase</keyword>
<feature type="region of interest" description="Disordered" evidence="10">
    <location>
        <begin position="477"/>
        <end position="513"/>
    </location>
</feature>
<dbReference type="Pfam" id="PF00512">
    <property type="entry name" value="HisKA"/>
    <property type="match status" value="1"/>
</dbReference>
<dbReference type="PANTHER" id="PTHR45436:SF5">
    <property type="entry name" value="SENSOR HISTIDINE KINASE TRCS"/>
    <property type="match status" value="1"/>
</dbReference>
<evidence type="ECO:0000256" key="2">
    <source>
        <dbReference type="ARBA" id="ARBA00004370"/>
    </source>
</evidence>
<evidence type="ECO:0000256" key="3">
    <source>
        <dbReference type="ARBA" id="ARBA00012438"/>
    </source>
</evidence>
<keyword evidence="4" id="KW-0597">Phosphoprotein</keyword>
<evidence type="ECO:0000313" key="14">
    <source>
        <dbReference type="Proteomes" id="UP000320390"/>
    </source>
</evidence>
<evidence type="ECO:0000256" key="7">
    <source>
        <dbReference type="ARBA" id="ARBA00022777"/>
    </source>
</evidence>
<evidence type="ECO:0000256" key="10">
    <source>
        <dbReference type="SAM" id="MobiDB-lite"/>
    </source>
</evidence>
<evidence type="ECO:0000256" key="5">
    <source>
        <dbReference type="ARBA" id="ARBA00022679"/>
    </source>
</evidence>
<dbReference type="OrthoDB" id="9786919at2"/>
<dbReference type="InterPro" id="IPR003661">
    <property type="entry name" value="HisK_dim/P_dom"/>
</dbReference>
<keyword evidence="9 11" id="KW-0472">Membrane</keyword>
<name>A0A518ENH4_9BACT</name>
<dbReference type="PANTHER" id="PTHR45436">
    <property type="entry name" value="SENSOR HISTIDINE KINASE YKOH"/>
    <property type="match status" value="1"/>
</dbReference>
<keyword evidence="8 11" id="KW-1133">Transmembrane helix</keyword>
<dbReference type="InterPro" id="IPR036097">
    <property type="entry name" value="HisK_dim/P_sf"/>
</dbReference>
<reference evidence="13 14" key="1">
    <citation type="submission" date="2019-02" db="EMBL/GenBank/DDBJ databases">
        <title>Deep-cultivation of Planctomycetes and their phenomic and genomic characterization uncovers novel biology.</title>
        <authorList>
            <person name="Wiegand S."/>
            <person name="Jogler M."/>
            <person name="Boedeker C."/>
            <person name="Pinto D."/>
            <person name="Vollmers J."/>
            <person name="Rivas-Marin E."/>
            <person name="Kohn T."/>
            <person name="Peeters S.H."/>
            <person name="Heuer A."/>
            <person name="Rast P."/>
            <person name="Oberbeckmann S."/>
            <person name="Bunk B."/>
            <person name="Jeske O."/>
            <person name="Meyerdierks A."/>
            <person name="Storesund J.E."/>
            <person name="Kallscheuer N."/>
            <person name="Luecker S."/>
            <person name="Lage O.M."/>
            <person name="Pohl T."/>
            <person name="Merkel B.J."/>
            <person name="Hornburger P."/>
            <person name="Mueller R.-W."/>
            <person name="Bruemmer F."/>
            <person name="Labrenz M."/>
            <person name="Spormann A.M."/>
            <person name="Op den Camp H."/>
            <person name="Overmann J."/>
            <person name="Amann R."/>
            <person name="Jetten M.S.M."/>
            <person name="Mascher T."/>
            <person name="Medema M.H."/>
            <person name="Devos D.P."/>
            <person name="Kaster A.-K."/>
            <person name="Ovreas L."/>
            <person name="Rohde M."/>
            <person name="Galperin M.Y."/>
            <person name="Jogler C."/>
        </authorList>
    </citation>
    <scope>NUCLEOTIDE SEQUENCE [LARGE SCALE GENOMIC DNA]</scope>
    <source>
        <strain evidence="13 14">Poly30</strain>
    </source>
</reference>
<evidence type="ECO:0000256" key="6">
    <source>
        <dbReference type="ARBA" id="ARBA00022692"/>
    </source>
</evidence>
<dbReference type="InterPro" id="IPR036890">
    <property type="entry name" value="HATPase_C_sf"/>
</dbReference>
<keyword evidence="14" id="KW-1185">Reference proteome</keyword>
<organism evidence="13 14">
    <name type="scientific">Saltatorellus ferox</name>
    <dbReference type="NCBI Taxonomy" id="2528018"/>
    <lineage>
        <taxon>Bacteria</taxon>
        <taxon>Pseudomonadati</taxon>
        <taxon>Planctomycetota</taxon>
        <taxon>Planctomycetia</taxon>
        <taxon>Planctomycetia incertae sedis</taxon>
        <taxon>Saltatorellus</taxon>
    </lineage>
</organism>
<evidence type="ECO:0000256" key="9">
    <source>
        <dbReference type="ARBA" id="ARBA00023136"/>
    </source>
</evidence>
<dbReference type="SMART" id="SM00387">
    <property type="entry name" value="HATPase_c"/>
    <property type="match status" value="1"/>
</dbReference>
<comment type="subcellular location">
    <subcellularLocation>
        <location evidence="2">Membrane</location>
    </subcellularLocation>
</comment>
<sequence length="513" mass="55974">MTEIKSTASRGWSVRGRLTLWIMTGALALVLLSTLFSLWQTRESLRREMRSLAVEEMAEISSSCLTGPMTDERFAEICAEHNRHHPEFEIRCRAWSVSEMRWIGEGGGRPSLELPPAGPAPIGYGASLSTPYQFLRTRLAPRSFTQAEAGDDFLRASGAGLVLELLIDGAKREEQLAKTSSVFVLIALLIAAAMVASGIVFANRLARLLSQVADSAHAARLGGSPETGSLVGAPRKVRAVAEAFQSSVAHMQEEHARNILMTAGLAHELRSPLHNMMTEAEIALLRPRENDEYRRIVGRQLHEMKEFALVVDNLITMTALRDTKGMERKEYFDFGDEAVRRLQREEDLGDQRGVEVVVQRSGDLRVAGDREALILMLRNLVGNAIRWTPPETSVTVTMEGTPDEIRLYVDDEGPGIPKEEREQVFHAFHQGATPDGQRAGYGLGLALARAATEAHGGQIRADEAEGGGARLVVHLPRSVSADTPEGDEKDVDRAGVPGDGRRGPAIGTVPVSA</sequence>
<dbReference type="Proteomes" id="UP000320390">
    <property type="component" value="Chromosome"/>
</dbReference>
<dbReference type="EC" id="2.7.13.3" evidence="3"/>
<dbReference type="PRINTS" id="PR00344">
    <property type="entry name" value="BCTRLSENSOR"/>
</dbReference>
<gene>
    <name evidence="13" type="primary">cusS_1</name>
    <name evidence="13" type="ORF">Poly30_11390</name>
</gene>
<keyword evidence="7 13" id="KW-0418">Kinase</keyword>
<dbReference type="SUPFAM" id="SSF47384">
    <property type="entry name" value="Homodimeric domain of signal transducing histidine kinase"/>
    <property type="match status" value="1"/>
</dbReference>
<comment type="catalytic activity">
    <reaction evidence="1">
        <text>ATP + protein L-histidine = ADP + protein N-phospho-L-histidine.</text>
        <dbReference type="EC" id="2.7.13.3"/>
    </reaction>
</comment>
<dbReference type="GO" id="GO:0016020">
    <property type="term" value="C:membrane"/>
    <property type="evidence" value="ECO:0007669"/>
    <property type="project" value="UniProtKB-SubCell"/>
</dbReference>
<dbReference type="InterPro" id="IPR050428">
    <property type="entry name" value="TCS_sensor_his_kinase"/>
</dbReference>
<dbReference type="Gene3D" id="1.10.287.130">
    <property type="match status" value="1"/>
</dbReference>
<evidence type="ECO:0000256" key="11">
    <source>
        <dbReference type="SAM" id="Phobius"/>
    </source>
</evidence>
<dbReference type="GO" id="GO:0000155">
    <property type="term" value="F:phosphorelay sensor kinase activity"/>
    <property type="evidence" value="ECO:0007669"/>
    <property type="project" value="InterPro"/>
</dbReference>
<feature type="transmembrane region" description="Helical" evidence="11">
    <location>
        <begin position="182"/>
        <end position="202"/>
    </location>
</feature>
<dbReference type="InterPro" id="IPR005467">
    <property type="entry name" value="His_kinase_dom"/>
</dbReference>
<dbReference type="Pfam" id="PF02518">
    <property type="entry name" value="HATPase_c"/>
    <property type="match status" value="1"/>
</dbReference>
<feature type="transmembrane region" description="Helical" evidence="11">
    <location>
        <begin position="20"/>
        <end position="39"/>
    </location>
</feature>
<dbReference type="AlphaFoldDB" id="A0A518ENH4"/>
<proteinExistence type="predicted"/>
<evidence type="ECO:0000256" key="1">
    <source>
        <dbReference type="ARBA" id="ARBA00000085"/>
    </source>
</evidence>
<evidence type="ECO:0000256" key="4">
    <source>
        <dbReference type="ARBA" id="ARBA00022553"/>
    </source>
</evidence>
<evidence type="ECO:0000256" key="8">
    <source>
        <dbReference type="ARBA" id="ARBA00022989"/>
    </source>
</evidence>
<dbReference type="EMBL" id="CP036434">
    <property type="protein sequence ID" value="QDV05640.1"/>
    <property type="molecule type" value="Genomic_DNA"/>
</dbReference>
<dbReference type="InterPro" id="IPR004358">
    <property type="entry name" value="Sig_transdc_His_kin-like_C"/>
</dbReference>
<accession>A0A518ENH4</accession>
<evidence type="ECO:0000259" key="12">
    <source>
        <dbReference type="PROSITE" id="PS50109"/>
    </source>
</evidence>
<dbReference type="SUPFAM" id="SSF55874">
    <property type="entry name" value="ATPase domain of HSP90 chaperone/DNA topoisomerase II/histidine kinase"/>
    <property type="match status" value="1"/>
</dbReference>
<dbReference type="InterPro" id="IPR003594">
    <property type="entry name" value="HATPase_dom"/>
</dbReference>
<dbReference type="Gene3D" id="3.30.565.10">
    <property type="entry name" value="Histidine kinase-like ATPase, C-terminal domain"/>
    <property type="match status" value="1"/>
</dbReference>
<dbReference type="RefSeq" id="WP_145195111.1">
    <property type="nucleotide sequence ID" value="NZ_CP036434.1"/>
</dbReference>
<dbReference type="CDD" id="cd00082">
    <property type="entry name" value="HisKA"/>
    <property type="match status" value="1"/>
</dbReference>
<keyword evidence="6 11" id="KW-0812">Transmembrane</keyword>
<dbReference type="SMART" id="SM00388">
    <property type="entry name" value="HisKA"/>
    <property type="match status" value="1"/>
</dbReference>